<comment type="caution">
    <text evidence="1">The sequence shown here is derived from an EMBL/GenBank/DDBJ whole genome shotgun (WGS) entry which is preliminary data.</text>
</comment>
<dbReference type="Proteomes" id="UP001153069">
    <property type="component" value="Unassembled WGS sequence"/>
</dbReference>
<dbReference type="EMBL" id="CAICTM010001034">
    <property type="protein sequence ID" value="CAB9519675.1"/>
    <property type="molecule type" value="Genomic_DNA"/>
</dbReference>
<name>A0A9N8EFX5_9STRA</name>
<keyword evidence="2" id="KW-1185">Reference proteome</keyword>
<gene>
    <name evidence="1" type="ORF">SEMRO_1036_G234041.1</name>
</gene>
<organism evidence="1 2">
    <name type="scientific">Seminavis robusta</name>
    <dbReference type="NCBI Taxonomy" id="568900"/>
    <lineage>
        <taxon>Eukaryota</taxon>
        <taxon>Sar</taxon>
        <taxon>Stramenopiles</taxon>
        <taxon>Ochrophyta</taxon>
        <taxon>Bacillariophyta</taxon>
        <taxon>Bacillariophyceae</taxon>
        <taxon>Bacillariophycidae</taxon>
        <taxon>Naviculales</taxon>
        <taxon>Naviculaceae</taxon>
        <taxon>Seminavis</taxon>
    </lineage>
</organism>
<protein>
    <submittedName>
        <fullName evidence="1">Uncharacterized protein</fullName>
    </submittedName>
</protein>
<proteinExistence type="predicted"/>
<sequence length="104" mass="11470">MQKGIFLGLVTQTVVVDGKEEIMKLQILLESWIVSVGLCTSTVPHISAFGSQVVQALLCAQVFHFCPSEHCSCSHCDHVPPWLSCPVSCLSRQRDDCGALHLYR</sequence>
<dbReference type="AlphaFoldDB" id="A0A9N8EFX5"/>
<evidence type="ECO:0000313" key="2">
    <source>
        <dbReference type="Proteomes" id="UP001153069"/>
    </source>
</evidence>
<reference evidence="1" key="1">
    <citation type="submission" date="2020-06" db="EMBL/GenBank/DDBJ databases">
        <authorList>
            <consortium name="Plant Systems Biology data submission"/>
        </authorList>
    </citation>
    <scope>NUCLEOTIDE SEQUENCE</scope>
    <source>
        <strain evidence="1">D6</strain>
    </source>
</reference>
<accession>A0A9N8EFX5</accession>
<evidence type="ECO:0000313" key="1">
    <source>
        <dbReference type="EMBL" id="CAB9519675.1"/>
    </source>
</evidence>